<evidence type="ECO:0000256" key="1">
    <source>
        <dbReference type="SAM" id="Coils"/>
    </source>
</evidence>
<gene>
    <name evidence="3" type="ORF">UFOVP853_26</name>
</gene>
<protein>
    <submittedName>
        <fullName evidence="3">Uncharacterized protein</fullName>
    </submittedName>
</protein>
<evidence type="ECO:0000313" key="3">
    <source>
        <dbReference type="EMBL" id="CAB4166310.1"/>
    </source>
</evidence>
<reference evidence="3" key="1">
    <citation type="submission" date="2020-04" db="EMBL/GenBank/DDBJ databases">
        <authorList>
            <person name="Chiriac C."/>
            <person name="Salcher M."/>
            <person name="Ghai R."/>
            <person name="Kavagutti S V."/>
        </authorList>
    </citation>
    <scope>NUCLEOTIDE SEQUENCE</scope>
</reference>
<evidence type="ECO:0000256" key="2">
    <source>
        <dbReference type="SAM" id="MobiDB-lite"/>
    </source>
</evidence>
<dbReference type="EMBL" id="LR796791">
    <property type="protein sequence ID" value="CAB4166310.1"/>
    <property type="molecule type" value="Genomic_DNA"/>
</dbReference>
<feature type="region of interest" description="Disordered" evidence="2">
    <location>
        <begin position="1"/>
        <end position="87"/>
    </location>
</feature>
<feature type="compositionally biased region" description="Low complexity" evidence="2">
    <location>
        <begin position="9"/>
        <end position="24"/>
    </location>
</feature>
<proteinExistence type="predicted"/>
<keyword evidence="1" id="KW-0175">Coiled coil</keyword>
<organism evidence="3">
    <name type="scientific">uncultured Caudovirales phage</name>
    <dbReference type="NCBI Taxonomy" id="2100421"/>
    <lineage>
        <taxon>Viruses</taxon>
        <taxon>Duplodnaviria</taxon>
        <taxon>Heunggongvirae</taxon>
        <taxon>Uroviricota</taxon>
        <taxon>Caudoviricetes</taxon>
        <taxon>Peduoviridae</taxon>
        <taxon>Maltschvirus</taxon>
        <taxon>Maltschvirus maltsch</taxon>
    </lineage>
</organism>
<sequence>MSETAEPLAVDTADAAPVAASAPTIDQTMEATLARIEEREAAPPEEAPAEGPQRGPDGRFLPVQGEDKAAEPAATEQAPTPTTEAPTVPEYIAPYVADLSMRGIAPQQAVPYLLDTWRSLERDPAGTLQWLGSRYGLQVNFGGAQQQEQPAQPAGQDTWVDPAVLQVREELNQLKAERDRERRHVAQMQQQAYENAYKSVSNEVAEFEKSKAGDGADFSALRPLMSLMLGSGQAENLEQAYDMAVNAHPTTRAAREAAARQQAEAAAAKASAEKAAAARRAASINVRSDTASPAKGRTIDETMARVLSEIETRG</sequence>
<feature type="coiled-coil region" evidence="1">
    <location>
        <begin position="164"/>
        <end position="210"/>
    </location>
</feature>
<name>A0A6J5P305_9CAUD</name>
<accession>A0A6J5P305</accession>
<feature type="compositionally biased region" description="Low complexity" evidence="2">
    <location>
        <begin position="71"/>
        <end position="87"/>
    </location>
</feature>